<gene>
    <name evidence="1" type="ORF">LCGC14_2968450</name>
</gene>
<reference evidence="1" key="1">
    <citation type="journal article" date="2015" name="Nature">
        <title>Complex archaea that bridge the gap between prokaryotes and eukaryotes.</title>
        <authorList>
            <person name="Spang A."/>
            <person name="Saw J.H."/>
            <person name="Jorgensen S.L."/>
            <person name="Zaremba-Niedzwiedzka K."/>
            <person name="Martijn J."/>
            <person name="Lind A.E."/>
            <person name="van Eijk R."/>
            <person name="Schleper C."/>
            <person name="Guy L."/>
            <person name="Ettema T.J."/>
        </authorList>
    </citation>
    <scope>NUCLEOTIDE SEQUENCE</scope>
</reference>
<feature type="non-terminal residue" evidence="1">
    <location>
        <position position="170"/>
    </location>
</feature>
<protein>
    <submittedName>
        <fullName evidence="1">Uncharacterized protein</fullName>
    </submittedName>
</protein>
<sequence>MDLIITYKDLGDFLTVNTWHKIELYVDIDGDLISVYVDGVKRDMFRFMSLKPTDINFMILQTTLNTIVETYIELLEAAGKNFLFLAHERYTYSKSKDAKGNVIVGDGDIVSSIRPGFVGKTMPDDITANFDEIWHLTKIGMGEGGRVKLDCYGDDQILASTRHSGILKAT</sequence>
<dbReference type="AlphaFoldDB" id="A0A0F9A1C1"/>
<comment type="caution">
    <text evidence="1">The sequence shown here is derived from an EMBL/GenBank/DDBJ whole genome shotgun (WGS) entry which is preliminary data.</text>
</comment>
<dbReference type="EMBL" id="LAZR01060287">
    <property type="protein sequence ID" value="KKK66006.1"/>
    <property type="molecule type" value="Genomic_DNA"/>
</dbReference>
<evidence type="ECO:0000313" key="1">
    <source>
        <dbReference type="EMBL" id="KKK66006.1"/>
    </source>
</evidence>
<accession>A0A0F9A1C1</accession>
<proteinExistence type="predicted"/>
<name>A0A0F9A1C1_9ZZZZ</name>
<organism evidence="1">
    <name type="scientific">marine sediment metagenome</name>
    <dbReference type="NCBI Taxonomy" id="412755"/>
    <lineage>
        <taxon>unclassified sequences</taxon>
        <taxon>metagenomes</taxon>
        <taxon>ecological metagenomes</taxon>
    </lineage>
</organism>